<dbReference type="Proteomes" id="UP000317977">
    <property type="component" value="Unassembled WGS sequence"/>
</dbReference>
<dbReference type="EC" id="3.3.2.1" evidence="2"/>
<evidence type="ECO:0000259" key="1">
    <source>
        <dbReference type="Pfam" id="PF00857"/>
    </source>
</evidence>
<organism evidence="2 3">
    <name type="scientific">Rubripirellula reticaptiva</name>
    <dbReference type="NCBI Taxonomy" id="2528013"/>
    <lineage>
        <taxon>Bacteria</taxon>
        <taxon>Pseudomonadati</taxon>
        <taxon>Planctomycetota</taxon>
        <taxon>Planctomycetia</taxon>
        <taxon>Pirellulales</taxon>
        <taxon>Pirellulaceae</taxon>
        <taxon>Rubripirellula</taxon>
    </lineage>
</organism>
<protein>
    <submittedName>
        <fullName evidence="2">Putative isochorismatase</fullName>
        <ecNumber evidence="2">3.3.2.1</ecNumber>
    </submittedName>
</protein>
<dbReference type="OrthoDB" id="9789777at2"/>
<evidence type="ECO:0000313" key="3">
    <source>
        <dbReference type="Proteomes" id="UP000317977"/>
    </source>
</evidence>
<evidence type="ECO:0000313" key="2">
    <source>
        <dbReference type="EMBL" id="TWU47779.1"/>
    </source>
</evidence>
<dbReference type="InterPro" id="IPR050993">
    <property type="entry name" value="Isochorismatase_domain"/>
</dbReference>
<dbReference type="RefSeq" id="WP_146536245.1">
    <property type="nucleotide sequence ID" value="NZ_SJPX01000005.1"/>
</dbReference>
<dbReference type="Gene3D" id="3.40.50.850">
    <property type="entry name" value="Isochorismatase-like"/>
    <property type="match status" value="1"/>
</dbReference>
<dbReference type="AlphaFoldDB" id="A0A5C6EKF0"/>
<dbReference type="InterPro" id="IPR000868">
    <property type="entry name" value="Isochorismatase-like_dom"/>
</dbReference>
<name>A0A5C6EKF0_9BACT</name>
<sequence>MPHVRSANLLAADRSGLLVIDIQEKLVPAIRSADNVIAETLRLIDATELLDIPTAATVQYPKGLGGLVRELADRLPPPEEKLDFSAAVCRGALDAWASAGRDQIVVVGIETHICVLQTVLDLLAEGMRVYVVAEAVAARGGREHETAIEQMAECGATIVSAESVLFQWCGTAARPEFKAISQMIKSKHR</sequence>
<dbReference type="PANTHER" id="PTHR14119">
    <property type="entry name" value="HYDROLASE"/>
    <property type="match status" value="1"/>
</dbReference>
<accession>A0A5C6EKF0</accession>
<keyword evidence="3" id="KW-1185">Reference proteome</keyword>
<comment type="caution">
    <text evidence="2">The sequence shown here is derived from an EMBL/GenBank/DDBJ whole genome shotgun (WGS) entry which is preliminary data.</text>
</comment>
<dbReference type="EMBL" id="SJPX01000005">
    <property type="protein sequence ID" value="TWU47779.1"/>
    <property type="molecule type" value="Genomic_DNA"/>
</dbReference>
<gene>
    <name evidence="2" type="primary">phzD</name>
    <name evidence="2" type="ORF">Poly59_46210</name>
</gene>
<keyword evidence="2" id="KW-0378">Hydrolase</keyword>
<dbReference type="SUPFAM" id="SSF52499">
    <property type="entry name" value="Isochorismatase-like hydrolases"/>
    <property type="match status" value="1"/>
</dbReference>
<reference evidence="2 3" key="1">
    <citation type="submission" date="2019-02" db="EMBL/GenBank/DDBJ databases">
        <title>Deep-cultivation of Planctomycetes and their phenomic and genomic characterization uncovers novel biology.</title>
        <authorList>
            <person name="Wiegand S."/>
            <person name="Jogler M."/>
            <person name="Boedeker C."/>
            <person name="Pinto D."/>
            <person name="Vollmers J."/>
            <person name="Rivas-Marin E."/>
            <person name="Kohn T."/>
            <person name="Peeters S.H."/>
            <person name="Heuer A."/>
            <person name="Rast P."/>
            <person name="Oberbeckmann S."/>
            <person name="Bunk B."/>
            <person name="Jeske O."/>
            <person name="Meyerdierks A."/>
            <person name="Storesund J.E."/>
            <person name="Kallscheuer N."/>
            <person name="Luecker S."/>
            <person name="Lage O.M."/>
            <person name="Pohl T."/>
            <person name="Merkel B.J."/>
            <person name="Hornburger P."/>
            <person name="Mueller R.-W."/>
            <person name="Bruemmer F."/>
            <person name="Labrenz M."/>
            <person name="Spormann A.M."/>
            <person name="Op Den Camp H."/>
            <person name="Overmann J."/>
            <person name="Amann R."/>
            <person name="Jetten M.S.M."/>
            <person name="Mascher T."/>
            <person name="Medema M.H."/>
            <person name="Devos D.P."/>
            <person name="Kaster A.-K."/>
            <person name="Ovreas L."/>
            <person name="Rohde M."/>
            <person name="Galperin M.Y."/>
            <person name="Jogler C."/>
        </authorList>
    </citation>
    <scope>NUCLEOTIDE SEQUENCE [LARGE SCALE GENOMIC DNA]</scope>
    <source>
        <strain evidence="2 3">Poly59</strain>
    </source>
</reference>
<dbReference type="InterPro" id="IPR036380">
    <property type="entry name" value="Isochorismatase-like_sf"/>
</dbReference>
<proteinExistence type="predicted"/>
<feature type="domain" description="Isochorismatase-like" evidence="1">
    <location>
        <begin position="16"/>
        <end position="162"/>
    </location>
</feature>
<dbReference type="GO" id="GO:0008908">
    <property type="term" value="F:isochorismatase activity"/>
    <property type="evidence" value="ECO:0007669"/>
    <property type="project" value="UniProtKB-EC"/>
</dbReference>
<dbReference type="Pfam" id="PF00857">
    <property type="entry name" value="Isochorismatase"/>
    <property type="match status" value="1"/>
</dbReference>
<dbReference type="PANTHER" id="PTHR14119:SF3">
    <property type="entry name" value="ISOCHORISMATASE DOMAIN-CONTAINING PROTEIN 2"/>
    <property type="match status" value="1"/>
</dbReference>